<gene>
    <name evidence="1" type="ORF">BDBG_16534</name>
</gene>
<dbReference type="AlphaFoldDB" id="A0A179UD95"/>
<dbReference type="KEGG" id="bgh:BDBG_16534"/>
<dbReference type="Proteomes" id="UP000002038">
    <property type="component" value="Unassembled WGS sequence"/>
</dbReference>
<evidence type="ECO:0000313" key="1">
    <source>
        <dbReference type="EMBL" id="OAT05985.1"/>
    </source>
</evidence>
<keyword evidence="2" id="KW-1185">Reference proteome</keyword>
<dbReference type="RefSeq" id="XP_031576986.1">
    <property type="nucleotide sequence ID" value="XM_031724470.1"/>
</dbReference>
<reference evidence="2" key="1">
    <citation type="journal article" date="2015" name="PLoS Genet.">
        <title>The dynamic genome and transcriptome of the human fungal pathogen Blastomyces and close relative Emmonsia.</title>
        <authorList>
            <person name="Munoz J.F."/>
            <person name="Gauthier G.M."/>
            <person name="Desjardins C.A."/>
            <person name="Gallo J.E."/>
            <person name="Holder J."/>
            <person name="Sullivan T.D."/>
            <person name="Marty A.J."/>
            <person name="Carmen J.C."/>
            <person name="Chen Z."/>
            <person name="Ding L."/>
            <person name="Gujja S."/>
            <person name="Magrini V."/>
            <person name="Misas E."/>
            <person name="Mitreva M."/>
            <person name="Priest M."/>
            <person name="Saif S."/>
            <person name="Whiston E.A."/>
            <person name="Young S."/>
            <person name="Zeng Q."/>
            <person name="Goldman W.E."/>
            <person name="Mardis E.R."/>
            <person name="Taylor J.W."/>
            <person name="McEwen J.G."/>
            <person name="Clay O.K."/>
            <person name="Klein B.S."/>
            <person name="Cuomo C.A."/>
        </authorList>
    </citation>
    <scope>NUCLEOTIDE SEQUENCE [LARGE SCALE GENOMIC DNA]</scope>
    <source>
        <strain evidence="2">SLH14081</strain>
    </source>
</reference>
<organism evidence="1 2">
    <name type="scientific">Blastomyces gilchristii (strain SLH14081)</name>
    <name type="common">Blastomyces dermatitidis</name>
    <dbReference type="NCBI Taxonomy" id="559298"/>
    <lineage>
        <taxon>Eukaryota</taxon>
        <taxon>Fungi</taxon>
        <taxon>Dikarya</taxon>
        <taxon>Ascomycota</taxon>
        <taxon>Pezizomycotina</taxon>
        <taxon>Eurotiomycetes</taxon>
        <taxon>Eurotiomycetidae</taxon>
        <taxon>Onygenales</taxon>
        <taxon>Ajellomycetaceae</taxon>
        <taxon>Blastomyces</taxon>
    </lineage>
</organism>
<dbReference type="EMBL" id="GG657450">
    <property type="protein sequence ID" value="OAT05985.1"/>
    <property type="molecule type" value="Genomic_DNA"/>
</dbReference>
<evidence type="ECO:0000313" key="2">
    <source>
        <dbReference type="Proteomes" id="UP000002038"/>
    </source>
</evidence>
<name>A0A179UD95_BLAGS</name>
<accession>A0A179UD95</accession>
<dbReference type="VEuPathDB" id="FungiDB:BDBG_16534"/>
<proteinExistence type="predicted"/>
<dbReference type="GeneID" id="42528620"/>
<sequence>MRKSSHSHTITEHRKSFDVPQALPLVVFLLPHLLLDHTEFVEVPCSLKFWSYPSHPPSYTTPYMSLFESSALRQRGFQKTARTLTYTLPH</sequence>
<protein>
    <submittedName>
        <fullName evidence="1">Uncharacterized protein</fullName>
    </submittedName>
</protein>